<proteinExistence type="predicted"/>
<feature type="non-terminal residue" evidence="1">
    <location>
        <position position="136"/>
    </location>
</feature>
<dbReference type="AlphaFoldDB" id="A0A383EKW7"/>
<dbReference type="PANTHER" id="PTHR43036:SF2">
    <property type="entry name" value="OS04G0481300 PROTEIN"/>
    <property type="match status" value="1"/>
</dbReference>
<organism evidence="1">
    <name type="scientific">marine metagenome</name>
    <dbReference type="NCBI Taxonomy" id="408172"/>
    <lineage>
        <taxon>unclassified sequences</taxon>
        <taxon>metagenomes</taxon>
        <taxon>ecological metagenomes</taxon>
    </lineage>
</organism>
<sequence length="136" mass="15796">MPDTNKTLPSHWFDRQDNSADHHFYAQPRLVQHIDLATIDQLTEFYRHFLQEGSDLLDCMSSWVSHLPEEMQFGRVTGLGMNAEELRRNPRLTDWCVHDLNQDPNCPLDPARFDSAMITVSIQYLTKPIAVLDSLR</sequence>
<gene>
    <name evidence="1" type="ORF">METZ01_LOCUS510341</name>
</gene>
<reference evidence="1" key="1">
    <citation type="submission" date="2018-05" db="EMBL/GenBank/DDBJ databases">
        <authorList>
            <person name="Lanie J.A."/>
            <person name="Ng W.-L."/>
            <person name="Kazmierczak K.M."/>
            <person name="Andrzejewski T.M."/>
            <person name="Davidsen T.M."/>
            <person name="Wayne K.J."/>
            <person name="Tettelin H."/>
            <person name="Glass J.I."/>
            <person name="Rusch D."/>
            <person name="Podicherti R."/>
            <person name="Tsui H.-C.T."/>
            <person name="Winkler M.E."/>
        </authorList>
    </citation>
    <scope>NUCLEOTIDE SEQUENCE</scope>
</reference>
<dbReference type="PANTHER" id="PTHR43036">
    <property type="entry name" value="OSJNBB0011N17.9 PROTEIN"/>
    <property type="match status" value="1"/>
</dbReference>
<protein>
    <recommendedName>
        <fullName evidence="2">Methyltransferase type 11 domain-containing protein</fullName>
    </recommendedName>
</protein>
<evidence type="ECO:0008006" key="2">
    <source>
        <dbReference type="Google" id="ProtNLM"/>
    </source>
</evidence>
<evidence type="ECO:0000313" key="1">
    <source>
        <dbReference type="EMBL" id="SVE57487.1"/>
    </source>
</evidence>
<dbReference type="EMBL" id="UINC01226835">
    <property type="protein sequence ID" value="SVE57487.1"/>
    <property type="molecule type" value="Genomic_DNA"/>
</dbReference>
<name>A0A383EKW7_9ZZZZ</name>
<accession>A0A383EKW7</accession>